<reference evidence="1" key="1">
    <citation type="submission" date="2019-04" db="EMBL/GenBank/DDBJ databases">
        <title>Friends and foes A comparative genomics study of 23 Aspergillus species from section Flavi.</title>
        <authorList>
            <consortium name="DOE Joint Genome Institute"/>
            <person name="Kjaerbolling I."/>
            <person name="Vesth T."/>
            <person name="Frisvad J.C."/>
            <person name="Nybo J.L."/>
            <person name="Theobald S."/>
            <person name="Kildgaard S."/>
            <person name="Isbrandt T."/>
            <person name="Kuo A."/>
            <person name="Sato A."/>
            <person name="Lyhne E.K."/>
            <person name="Kogle M.E."/>
            <person name="Wiebenga A."/>
            <person name="Kun R.S."/>
            <person name="Lubbers R.J."/>
            <person name="Makela M.R."/>
            <person name="Barry K."/>
            <person name="Chovatia M."/>
            <person name="Clum A."/>
            <person name="Daum C."/>
            <person name="Haridas S."/>
            <person name="He G."/>
            <person name="LaButti K."/>
            <person name="Lipzen A."/>
            <person name="Mondo S."/>
            <person name="Riley R."/>
            <person name="Salamov A."/>
            <person name="Simmons B.A."/>
            <person name="Magnuson J.K."/>
            <person name="Henrissat B."/>
            <person name="Mortensen U.H."/>
            <person name="Larsen T.O."/>
            <person name="Devries R.P."/>
            <person name="Grigoriev I.V."/>
            <person name="Machida M."/>
            <person name="Baker S.E."/>
            <person name="Andersen M.R."/>
        </authorList>
    </citation>
    <scope>NUCLEOTIDE SEQUENCE</scope>
    <source>
        <strain evidence="1">CBS 117612</strain>
    </source>
</reference>
<proteinExistence type="predicted"/>
<dbReference type="AlphaFoldDB" id="A0A5N6XSB8"/>
<dbReference type="OrthoDB" id="3832365at2759"/>
<accession>A0A5N6XSB8</accession>
<dbReference type="Proteomes" id="UP000325558">
    <property type="component" value="Unassembled WGS sequence"/>
</dbReference>
<name>A0A5N6XSB8_9EURO</name>
<evidence type="ECO:0000313" key="1">
    <source>
        <dbReference type="EMBL" id="KAE8336057.1"/>
    </source>
</evidence>
<protein>
    <submittedName>
        <fullName evidence="1">Uncharacterized protein</fullName>
    </submittedName>
</protein>
<sequence length="133" mass="15297">MSETYEIPGANVQLTSPSEDRTEWTVEQKPVELEIEYPEDHVRIAWEFGPIKLIDGYVDTATLEIAVAPVINQVYLGIIEGNLKDDVSVRFNLSQSMGSLRFYLRNGNEVWISLSVRIEYGPQFYEERRLVTI</sequence>
<organism evidence="1">
    <name type="scientific">Aspergillus arachidicola</name>
    <dbReference type="NCBI Taxonomy" id="656916"/>
    <lineage>
        <taxon>Eukaryota</taxon>
        <taxon>Fungi</taxon>
        <taxon>Dikarya</taxon>
        <taxon>Ascomycota</taxon>
        <taxon>Pezizomycotina</taxon>
        <taxon>Eurotiomycetes</taxon>
        <taxon>Eurotiomycetidae</taxon>
        <taxon>Eurotiales</taxon>
        <taxon>Aspergillaceae</taxon>
        <taxon>Aspergillus</taxon>
        <taxon>Aspergillus subgen. Circumdati</taxon>
    </lineage>
</organism>
<dbReference type="EMBL" id="ML737202">
    <property type="protein sequence ID" value="KAE8336057.1"/>
    <property type="molecule type" value="Genomic_DNA"/>
</dbReference>
<gene>
    <name evidence="1" type="ORF">BDV24DRAFT_168616</name>
</gene>